<protein>
    <submittedName>
        <fullName evidence="3">Uncharacterized protein</fullName>
    </submittedName>
</protein>
<dbReference type="OrthoDB" id="10601373at2759"/>
<dbReference type="AlphaFoldDB" id="A0A9W8HGF8"/>
<feature type="chain" id="PRO_5040825443" evidence="2">
    <location>
        <begin position="19"/>
        <end position="183"/>
    </location>
</feature>
<reference evidence="3" key="1">
    <citation type="submission" date="2022-07" db="EMBL/GenBank/DDBJ databases">
        <title>Phylogenomic reconstructions and comparative analyses of Kickxellomycotina fungi.</title>
        <authorList>
            <person name="Reynolds N.K."/>
            <person name="Stajich J.E."/>
            <person name="Barry K."/>
            <person name="Grigoriev I.V."/>
            <person name="Crous P."/>
            <person name="Smith M.E."/>
        </authorList>
    </citation>
    <scope>NUCLEOTIDE SEQUENCE</scope>
    <source>
        <strain evidence="3">BCRC 34489</strain>
    </source>
</reference>
<accession>A0A9W8HGF8</accession>
<keyword evidence="4" id="KW-1185">Reference proteome</keyword>
<keyword evidence="2" id="KW-0732">Signal</keyword>
<organism evidence="3 4">
    <name type="scientific">Coemansia interrupta</name>
    <dbReference type="NCBI Taxonomy" id="1126814"/>
    <lineage>
        <taxon>Eukaryota</taxon>
        <taxon>Fungi</taxon>
        <taxon>Fungi incertae sedis</taxon>
        <taxon>Zoopagomycota</taxon>
        <taxon>Kickxellomycotina</taxon>
        <taxon>Kickxellomycetes</taxon>
        <taxon>Kickxellales</taxon>
        <taxon>Kickxellaceae</taxon>
        <taxon>Coemansia</taxon>
    </lineage>
</organism>
<name>A0A9W8HGF8_9FUNG</name>
<evidence type="ECO:0000256" key="1">
    <source>
        <dbReference type="SAM" id="MobiDB-lite"/>
    </source>
</evidence>
<dbReference type="Proteomes" id="UP001140172">
    <property type="component" value="Unassembled WGS sequence"/>
</dbReference>
<sequence length="183" mass="18983">MLLIKVAVLPIFSALVSANLFNPETVLLRRGQAPAIDREPIINIAPKQALARRAAGVIVVDPIPTTDAQVASIMKQITTSTSESSTSDISTTEEANTQITDSTTADESTSEVADTESYSASTTATDSNTATDSSSTDDSATPTTSSEYTATSSPPATSYSATTSAEHSIYTSTIVVVTGKCVH</sequence>
<feature type="signal peptide" evidence="2">
    <location>
        <begin position="1"/>
        <end position="18"/>
    </location>
</feature>
<evidence type="ECO:0000313" key="4">
    <source>
        <dbReference type="Proteomes" id="UP001140172"/>
    </source>
</evidence>
<evidence type="ECO:0000313" key="3">
    <source>
        <dbReference type="EMBL" id="KAJ2781491.1"/>
    </source>
</evidence>
<proteinExistence type="predicted"/>
<gene>
    <name evidence="3" type="ORF">GGI15_003207</name>
</gene>
<evidence type="ECO:0000256" key="2">
    <source>
        <dbReference type="SAM" id="SignalP"/>
    </source>
</evidence>
<feature type="region of interest" description="Disordered" evidence="1">
    <location>
        <begin position="77"/>
        <end position="164"/>
    </location>
</feature>
<comment type="caution">
    <text evidence="3">The sequence shown here is derived from an EMBL/GenBank/DDBJ whole genome shotgun (WGS) entry which is preliminary data.</text>
</comment>
<dbReference type="EMBL" id="JANBUM010000208">
    <property type="protein sequence ID" value="KAJ2781491.1"/>
    <property type="molecule type" value="Genomic_DNA"/>
</dbReference>